<name>A0A698XPW0_TALPI</name>
<evidence type="ECO:0000313" key="2">
    <source>
        <dbReference type="Proteomes" id="UP000053095"/>
    </source>
</evidence>
<dbReference type="PANTHER" id="PTHR37540">
    <property type="entry name" value="TRANSCRIPTION FACTOR (ACR-2), PUTATIVE-RELATED-RELATED"/>
    <property type="match status" value="1"/>
</dbReference>
<dbReference type="Pfam" id="PF11951">
    <property type="entry name" value="Fungal_trans_2"/>
    <property type="match status" value="1"/>
</dbReference>
<evidence type="ECO:0000313" key="1">
    <source>
        <dbReference type="EMBL" id="GAM33903.1"/>
    </source>
</evidence>
<dbReference type="EMBL" id="DF933809">
    <property type="protein sequence ID" value="GAM33903.1"/>
    <property type="molecule type" value="Genomic_DNA"/>
</dbReference>
<reference evidence="2" key="1">
    <citation type="journal article" date="2015" name="Genome Announc.">
        <title>Draft genome sequence of Talaromyces cellulolyticus strain Y-94, a source of lignocellulosic biomass-degrading enzymes.</title>
        <authorList>
            <person name="Fujii T."/>
            <person name="Koike H."/>
            <person name="Sawayama S."/>
            <person name="Yano S."/>
            <person name="Inoue H."/>
        </authorList>
    </citation>
    <scope>NUCLEOTIDE SEQUENCE [LARGE SCALE GENOMIC DNA]</scope>
    <source>
        <strain evidence="2">Y-94</strain>
    </source>
</reference>
<gene>
    <name evidence="1" type="ORF">TCE0_013f01138</name>
</gene>
<dbReference type="PANTHER" id="PTHR37540:SF5">
    <property type="entry name" value="TRANSCRIPTION FACTOR DOMAIN-CONTAINING PROTEIN"/>
    <property type="match status" value="1"/>
</dbReference>
<dbReference type="Proteomes" id="UP000053095">
    <property type="component" value="Unassembled WGS sequence"/>
</dbReference>
<organism evidence="1 2">
    <name type="scientific">Talaromyces pinophilus</name>
    <name type="common">Penicillium pinophilum</name>
    <dbReference type="NCBI Taxonomy" id="128442"/>
    <lineage>
        <taxon>Eukaryota</taxon>
        <taxon>Fungi</taxon>
        <taxon>Dikarya</taxon>
        <taxon>Ascomycota</taxon>
        <taxon>Pezizomycotina</taxon>
        <taxon>Eurotiomycetes</taxon>
        <taxon>Eurotiomycetidae</taxon>
        <taxon>Eurotiales</taxon>
        <taxon>Trichocomaceae</taxon>
        <taxon>Talaromyces</taxon>
        <taxon>Talaromyces sect. Talaromyces</taxon>
    </lineage>
</organism>
<proteinExistence type="predicted"/>
<protein>
    <submittedName>
        <fullName evidence="1">Uncharacterized protein</fullName>
    </submittedName>
</protein>
<dbReference type="InterPro" id="IPR021858">
    <property type="entry name" value="Fun_TF"/>
</dbReference>
<accession>A0A698XPW0</accession>
<keyword evidence="2" id="KW-1185">Reference proteome</keyword>
<sequence>MPADYSAAPSEIVFPLTASSSTQEPCVFRYDNGPVKVKVPRRRGRPVGSKKIFPSKDHHLETKNEFHFVHMAGDNASSISDETRITIRKRVMANYMHLWKSFYTIESLTSLNPMTDYWIPLAFYDDAFLHLLIGCADSHNTRCMHFEERPIALRHMQKALSIIKTRIATMRAVADETIAVIATLAFVEKTRGSFDNWRIHMNGLKRLVDMRGGLVSLETKPMVMTKVFRADLCGSIDTVGVPFFSRHYLPSPAQATIDSKQTTTGFDALDAMLNLDDGIKQHITALEEATRLTSSLMMNKNNNQADAARIRFLVTRTQYTLLSTPKYPNTVLELSRLVLILYSENMVNESPPRLPICDVLIARFRDIWLTAGNIGISVPLQFKLWSLFVAASVISVVAEPLMDWYLAYIDETASQMRISEWSHLVDVFDMFLWDEKIHGRRYREIWDDAKRADPHEVLC</sequence>
<dbReference type="AlphaFoldDB" id="A0A698XPW0"/>